<evidence type="ECO:0000313" key="1">
    <source>
        <dbReference type="EMBL" id="BBZ28818.1"/>
    </source>
</evidence>
<accession>A0A7I7XHZ1</accession>
<dbReference type="EMBL" id="AP022610">
    <property type="protein sequence ID" value="BBZ28818.1"/>
    <property type="molecule type" value="Genomic_DNA"/>
</dbReference>
<gene>
    <name evidence="1" type="ORF">MMAD_31130</name>
</gene>
<organism evidence="1 2">
    <name type="scientific">Mycolicibacterium madagascariense</name>
    <dbReference type="NCBI Taxonomy" id="212765"/>
    <lineage>
        <taxon>Bacteria</taxon>
        <taxon>Bacillati</taxon>
        <taxon>Actinomycetota</taxon>
        <taxon>Actinomycetes</taxon>
        <taxon>Mycobacteriales</taxon>
        <taxon>Mycobacteriaceae</taxon>
        <taxon>Mycolicibacterium</taxon>
    </lineage>
</organism>
<dbReference type="AlphaFoldDB" id="A0A7I7XHZ1"/>
<protein>
    <submittedName>
        <fullName evidence="1">Uncharacterized protein</fullName>
    </submittedName>
</protein>
<dbReference type="Proteomes" id="UP000466517">
    <property type="component" value="Chromosome"/>
</dbReference>
<keyword evidence="2" id="KW-1185">Reference proteome</keyword>
<sequence length="67" mass="6553">MPATQIAAAAATKASTSAHNGQWDMALLGSRGSVGLRGIPGAAGPHTVRPGVDPVNYRAAVGNSVGS</sequence>
<proteinExistence type="predicted"/>
<evidence type="ECO:0000313" key="2">
    <source>
        <dbReference type="Proteomes" id="UP000466517"/>
    </source>
</evidence>
<dbReference type="KEGG" id="mmag:MMAD_31130"/>
<name>A0A7I7XHZ1_9MYCO</name>
<reference evidence="1 2" key="1">
    <citation type="journal article" date="2019" name="Emerg. Microbes Infect.">
        <title>Comprehensive subspecies identification of 175 nontuberculous mycobacteria species based on 7547 genomic profiles.</title>
        <authorList>
            <person name="Matsumoto Y."/>
            <person name="Kinjo T."/>
            <person name="Motooka D."/>
            <person name="Nabeya D."/>
            <person name="Jung N."/>
            <person name="Uechi K."/>
            <person name="Horii T."/>
            <person name="Iida T."/>
            <person name="Fujita J."/>
            <person name="Nakamura S."/>
        </authorList>
    </citation>
    <scope>NUCLEOTIDE SEQUENCE [LARGE SCALE GENOMIC DNA]</scope>
    <source>
        <strain evidence="1 2">JCM 13574</strain>
    </source>
</reference>